<dbReference type="AlphaFoldDB" id="A0AAW9K6R8"/>
<name>A0AAW9K6R8_CLOPF</name>
<dbReference type="Gene3D" id="3.40.630.190">
    <property type="entry name" value="LCP protein"/>
    <property type="match status" value="1"/>
</dbReference>
<comment type="caution">
    <text evidence="3">The sequence shown here is derived from an EMBL/GenBank/DDBJ whole genome shotgun (WGS) entry which is preliminary data.</text>
</comment>
<dbReference type="EMBL" id="WNUR01000278">
    <property type="protein sequence ID" value="MDZ7542580.1"/>
    <property type="molecule type" value="Genomic_DNA"/>
</dbReference>
<evidence type="ECO:0000313" key="3">
    <source>
        <dbReference type="EMBL" id="MDZ7542580.1"/>
    </source>
</evidence>
<dbReference type="PANTHER" id="PTHR33392:SF6">
    <property type="entry name" value="POLYISOPRENYL-TEICHOIC ACID--PEPTIDOGLYCAN TEICHOIC ACID TRANSFERASE TAGU"/>
    <property type="match status" value="1"/>
</dbReference>
<dbReference type="InterPro" id="IPR050922">
    <property type="entry name" value="LytR/CpsA/Psr_CW_biosynth"/>
</dbReference>
<proteinExistence type="inferred from homology"/>
<dbReference type="Pfam" id="PF03816">
    <property type="entry name" value="LytR_cpsA_psr"/>
    <property type="match status" value="1"/>
</dbReference>
<dbReference type="NCBIfam" id="TIGR00350">
    <property type="entry name" value="lytR_cpsA_psr"/>
    <property type="match status" value="1"/>
</dbReference>
<dbReference type="InterPro" id="IPR004474">
    <property type="entry name" value="LytR_CpsA_psr"/>
</dbReference>
<organism evidence="3 4">
    <name type="scientific">Clostridium perfringens</name>
    <dbReference type="NCBI Taxonomy" id="1502"/>
    <lineage>
        <taxon>Bacteria</taxon>
        <taxon>Bacillati</taxon>
        <taxon>Bacillota</taxon>
        <taxon>Clostridia</taxon>
        <taxon>Eubacteriales</taxon>
        <taxon>Clostridiaceae</taxon>
        <taxon>Clostridium</taxon>
    </lineage>
</organism>
<accession>A0AAW9K6R8</accession>
<feature type="domain" description="Cell envelope-related transcriptional attenuator" evidence="2">
    <location>
        <begin position="88"/>
        <end position="230"/>
    </location>
</feature>
<reference evidence="3" key="1">
    <citation type="submission" date="2019-11" db="EMBL/GenBank/DDBJ databases">
        <title>Characterization of Clostridium perfringens isolates from swine manure treated agricultural soils.</title>
        <authorList>
            <person name="Wushke S.T."/>
        </authorList>
    </citation>
    <scope>NUCLEOTIDE SEQUENCE</scope>
    <source>
        <strain evidence="3">X62</strain>
    </source>
</reference>
<protein>
    <submittedName>
        <fullName evidence="3">LytR family transcriptional regulator</fullName>
    </submittedName>
</protein>
<comment type="similarity">
    <text evidence="1">Belongs to the LytR/CpsA/Psr (LCP) family.</text>
</comment>
<dbReference type="PANTHER" id="PTHR33392">
    <property type="entry name" value="POLYISOPRENYL-TEICHOIC ACID--PEPTIDOGLYCAN TEICHOIC ACID TRANSFERASE TAGU"/>
    <property type="match status" value="1"/>
</dbReference>
<evidence type="ECO:0000259" key="2">
    <source>
        <dbReference type="Pfam" id="PF03816"/>
    </source>
</evidence>
<sequence length="236" mass="26285">MSKRNNKRKMSKNKKVVLWTLGVVLFLLLGLIGGGYWYANNMLNKVEKVEIKTSSEELGIKPEVEEKSKEIRNIALFGIDAPEGDVGRSDSIMILTLDSVHNKLKLTSIMRDSYVNIPGRGLDKINHAYAFGGPELAVRTLNENFDLNIKEFMAVDFTSLPTIIDKLGGVTINIIPEEISHIPGITSAGNQVLNGKQALAYSRIRYASGGDYKRTERQRTVVDAIFNKLKDTTLTE</sequence>
<gene>
    <name evidence="3" type="ORF">GNF83_15500</name>
</gene>
<evidence type="ECO:0000313" key="4">
    <source>
        <dbReference type="Proteomes" id="UP001288944"/>
    </source>
</evidence>
<evidence type="ECO:0000256" key="1">
    <source>
        <dbReference type="ARBA" id="ARBA00006068"/>
    </source>
</evidence>
<feature type="non-terminal residue" evidence="3">
    <location>
        <position position="236"/>
    </location>
</feature>
<dbReference type="Proteomes" id="UP001288944">
    <property type="component" value="Unassembled WGS sequence"/>
</dbReference>